<proteinExistence type="predicted"/>
<dbReference type="Gene3D" id="1.10.10.10">
    <property type="entry name" value="Winged helix-like DNA-binding domain superfamily/Winged helix DNA-binding domain"/>
    <property type="match status" value="1"/>
</dbReference>
<dbReference type="EMBL" id="AP023354">
    <property type="protein sequence ID" value="BCJ32167.1"/>
    <property type="molecule type" value="Genomic_DNA"/>
</dbReference>
<keyword evidence="6" id="KW-1185">Reference proteome</keyword>
<evidence type="ECO:0000256" key="2">
    <source>
        <dbReference type="ARBA" id="ARBA00023125"/>
    </source>
</evidence>
<dbReference type="SUPFAM" id="SSF46785">
    <property type="entry name" value="Winged helix' DNA-binding domain"/>
    <property type="match status" value="1"/>
</dbReference>
<name>A0A810LA90_9ACTN</name>
<feature type="domain" description="HTH arsR-type" evidence="4">
    <location>
        <begin position="253"/>
        <end position="324"/>
    </location>
</feature>
<dbReference type="PANTHER" id="PTHR43132">
    <property type="entry name" value="ARSENICAL RESISTANCE OPERON REPRESSOR ARSR-RELATED"/>
    <property type="match status" value="1"/>
</dbReference>
<keyword evidence="1" id="KW-0805">Transcription regulation</keyword>
<gene>
    <name evidence="5" type="ORF">Asera_62750</name>
</gene>
<dbReference type="Pfam" id="PF12840">
    <property type="entry name" value="HTH_20"/>
    <property type="match status" value="1"/>
</dbReference>
<evidence type="ECO:0000256" key="1">
    <source>
        <dbReference type="ARBA" id="ARBA00023015"/>
    </source>
</evidence>
<dbReference type="AlphaFoldDB" id="A0A810LA90"/>
<keyword evidence="3" id="KW-0804">Transcription</keyword>
<evidence type="ECO:0000313" key="6">
    <source>
        <dbReference type="Proteomes" id="UP000680750"/>
    </source>
</evidence>
<evidence type="ECO:0000259" key="4">
    <source>
        <dbReference type="SMART" id="SM00418"/>
    </source>
</evidence>
<dbReference type="Proteomes" id="UP000680750">
    <property type="component" value="Chromosome"/>
</dbReference>
<organism evidence="5 6">
    <name type="scientific">Actinocatenispora sera</name>
    <dbReference type="NCBI Taxonomy" id="390989"/>
    <lineage>
        <taxon>Bacteria</taxon>
        <taxon>Bacillati</taxon>
        <taxon>Actinomycetota</taxon>
        <taxon>Actinomycetes</taxon>
        <taxon>Micromonosporales</taxon>
        <taxon>Micromonosporaceae</taxon>
        <taxon>Actinocatenispora</taxon>
    </lineage>
</organism>
<reference evidence="5" key="1">
    <citation type="submission" date="2020-08" db="EMBL/GenBank/DDBJ databases">
        <title>Whole genome shotgun sequence of Actinocatenispora sera NBRC 101916.</title>
        <authorList>
            <person name="Komaki H."/>
            <person name="Tamura T."/>
        </authorList>
    </citation>
    <scope>NUCLEOTIDE SEQUENCE</scope>
    <source>
        <strain evidence="5">NBRC 101916</strain>
    </source>
</reference>
<dbReference type="InterPro" id="IPR036390">
    <property type="entry name" value="WH_DNA-bd_sf"/>
</dbReference>
<dbReference type="CDD" id="cd00090">
    <property type="entry name" value="HTH_ARSR"/>
    <property type="match status" value="1"/>
</dbReference>
<dbReference type="KEGG" id="aser:Asera_62750"/>
<dbReference type="InterPro" id="IPR001845">
    <property type="entry name" value="HTH_ArsR_DNA-bd_dom"/>
</dbReference>
<dbReference type="GO" id="GO:0003677">
    <property type="term" value="F:DNA binding"/>
    <property type="evidence" value="ECO:0007669"/>
    <property type="project" value="UniProtKB-KW"/>
</dbReference>
<dbReference type="SMART" id="SM00418">
    <property type="entry name" value="HTH_ARSR"/>
    <property type="match status" value="1"/>
</dbReference>
<dbReference type="OrthoDB" id="3542816at2"/>
<keyword evidence="2" id="KW-0238">DNA-binding</keyword>
<dbReference type="InterPro" id="IPR051011">
    <property type="entry name" value="Metal_resp_trans_reg"/>
</dbReference>
<dbReference type="PANTHER" id="PTHR43132:SF6">
    <property type="entry name" value="HTH-TYPE TRANSCRIPTIONAL REPRESSOR CZRA"/>
    <property type="match status" value="1"/>
</dbReference>
<dbReference type="GO" id="GO:0003700">
    <property type="term" value="F:DNA-binding transcription factor activity"/>
    <property type="evidence" value="ECO:0007669"/>
    <property type="project" value="InterPro"/>
</dbReference>
<accession>A0A810LA90</accession>
<evidence type="ECO:0000256" key="3">
    <source>
        <dbReference type="ARBA" id="ARBA00023163"/>
    </source>
</evidence>
<dbReference type="InterPro" id="IPR011991">
    <property type="entry name" value="ArsR-like_HTH"/>
</dbReference>
<sequence length="325" mass="35301">MGTWRVPVDLLARARFAVSPRAEIVAALKALVHPTDATDRAFHAAHRQAFADMLAAMPRRRALLECSFRARRGDRPGWLAGYLSAPPIAPGASIQDELAALAAVPTATLRTDLAETAMRPLPPALRGARLAEVATGLLGWVWTHTLDTDWPRRERILRADIVARTARLAAHGWAAVLRDLGRHREWVGDGELRINSFDRPTRVLPGDAELYFVPVHANGTWAGWAEPHAYAIYYPVTGRLADTDARRTGGLPGLIGANRAALLRLLHEPASPTRLATALDLPIGAVGNHLRVLLQAGVVLRRRSGRAVLYWRTPLGDALVAADAG</sequence>
<protein>
    <submittedName>
        <fullName evidence="5">Transcriptional regulator</fullName>
    </submittedName>
</protein>
<dbReference type="InterPro" id="IPR036388">
    <property type="entry name" value="WH-like_DNA-bd_sf"/>
</dbReference>
<evidence type="ECO:0000313" key="5">
    <source>
        <dbReference type="EMBL" id="BCJ32167.1"/>
    </source>
</evidence>